<keyword evidence="5" id="KW-0486">Methionine biosynthesis</keyword>
<dbReference type="NCBIfam" id="TIGR01704">
    <property type="entry name" value="MTA_SAH-Nsdase"/>
    <property type="match status" value="1"/>
</dbReference>
<dbReference type="InterPro" id="IPR035994">
    <property type="entry name" value="Nucleoside_phosphorylase_sf"/>
</dbReference>
<protein>
    <recommendedName>
        <fullName evidence="2">adenosylhomocysteine nucleosidase</fullName>
        <ecNumber evidence="2">3.2.2.9</ecNumber>
    </recommendedName>
</protein>
<dbReference type="RefSeq" id="WP_071937459.1">
    <property type="nucleotide sequence ID" value="NZ_CP013197.1"/>
</dbReference>
<dbReference type="GO" id="GO:0019284">
    <property type="term" value="P:L-methionine salvage from S-adenosylmethionine"/>
    <property type="evidence" value="ECO:0007669"/>
    <property type="project" value="TreeGrafter"/>
</dbReference>
<dbReference type="PANTHER" id="PTHR46832">
    <property type="entry name" value="5'-METHYLTHIOADENOSINE/S-ADENOSYLHOMOCYSTEINE NUCLEOSIDASE"/>
    <property type="match status" value="1"/>
</dbReference>
<evidence type="ECO:0000256" key="2">
    <source>
        <dbReference type="ARBA" id="ARBA00011974"/>
    </source>
</evidence>
<dbReference type="GO" id="GO:0008930">
    <property type="term" value="F:methylthioadenosine nucleosidase activity"/>
    <property type="evidence" value="ECO:0007669"/>
    <property type="project" value="InterPro"/>
</dbReference>
<dbReference type="Pfam" id="PF01048">
    <property type="entry name" value="PNP_UDP_1"/>
    <property type="match status" value="1"/>
</dbReference>
<keyword evidence="7" id="KW-0326">Glycosidase</keyword>
<dbReference type="GeneID" id="54238901"/>
<dbReference type="CDD" id="cd09008">
    <property type="entry name" value="MTAN"/>
    <property type="match status" value="1"/>
</dbReference>
<dbReference type="Proteomes" id="UP000464735">
    <property type="component" value="Chromosome"/>
</dbReference>
<keyword evidence="4 7" id="KW-0378">Hydrolase</keyword>
<dbReference type="Gene3D" id="3.40.50.1580">
    <property type="entry name" value="Nucleoside phosphorylase domain"/>
    <property type="match status" value="1"/>
</dbReference>
<comment type="pathway">
    <text evidence="1">Amino-acid biosynthesis; L-methionine biosynthesis via salvage pathway; S-methyl-5-thio-alpha-D-ribose 1-phosphate from S-methyl-5'-thioadenosine (hydrolase route): step 1/2.</text>
</comment>
<feature type="domain" description="Nucleoside phosphorylase" evidence="6">
    <location>
        <begin position="22"/>
        <end position="217"/>
    </location>
</feature>
<evidence type="ECO:0000313" key="7">
    <source>
        <dbReference type="EMBL" id="QIA69078.1"/>
    </source>
</evidence>
<dbReference type="SUPFAM" id="SSF53167">
    <property type="entry name" value="Purine and uridine phosphorylases"/>
    <property type="match status" value="1"/>
</dbReference>
<dbReference type="GO" id="GO:0009164">
    <property type="term" value="P:nucleoside catabolic process"/>
    <property type="evidence" value="ECO:0007669"/>
    <property type="project" value="InterPro"/>
</dbReference>
<name>A0AAJ4EJW6_SPICI</name>
<evidence type="ECO:0000256" key="1">
    <source>
        <dbReference type="ARBA" id="ARBA00004945"/>
    </source>
</evidence>
<dbReference type="GO" id="GO:0019509">
    <property type="term" value="P:L-methionine salvage from methylthioadenosine"/>
    <property type="evidence" value="ECO:0007669"/>
    <property type="project" value="InterPro"/>
</dbReference>
<dbReference type="KEGG" id="sck:SCITRI_001021"/>
<keyword evidence="3" id="KW-0028">Amino-acid biosynthesis</keyword>
<evidence type="ECO:0000313" key="8">
    <source>
        <dbReference type="Proteomes" id="UP000464735"/>
    </source>
</evidence>
<evidence type="ECO:0000259" key="6">
    <source>
        <dbReference type="Pfam" id="PF01048"/>
    </source>
</evidence>
<sequence>MNLIISAMKEELITILNALKPTVIGKYSQIELYQKGNWLFAISKIGLVNAAMTLTILLKDYAIKTVYNIGTVGTLKSSFKPLSVLVITEAYYTFADAQEFGYTMGQIPGELPSYYSDKKLVTTITSKIPNIQPAFLGSSDIFIDKLEYFNHINTKFKNKIDVVDMEGCAFFQVSLKYQIPIVSIKIITDYLQATKKSSTTQFKQNLSQAGILISDLILTKLFNNKE</sequence>
<evidence type="ECO:0000256" key="3">
    <source>
        <dbReference type="ARBA" id="ARBA00022605"/>
    </source>
</evidence>
<dbReference type="GO" id="GO:0008782">
    <property type="term" value="F:adenosylhomocysteine nucleosidase activity"/>
    <property type="evidence" value="ECO:0007669"/>
    <property type="project" value="UniProtKB-EC"/>
</dbReference>
<gene>
    <name evidence="7" type="primary">mtnN</name>
    <name evidence="7" type="ORF">GL298_05915</name>
</gene>
<organism evidence="7 8">
    <name type="scientific">Spiroplasma citri</name>
    <dbReference type="NCBI Taxonomy" id="2133"/>
    <lineage>
        <taxon>Bacteria</taxon>
        <taxon>Bacillati</taxon>
        <taxon>Mycoplasmatota</taxon>
        <taxon>Mollicutes</taxon>
        <taxon>Entomoplasmatales</taxon>
        <taxon>Spiroplasmataceae</taxon>
        <taxon>Spiroplasma</taxon>
    </lineage>
</organism>
<evidence type="ECO:0000256" key="5">
    <source>
        <dbReference type="ARBA" id="ARBA00023167"/>
    </source>
</evidence>
<dbReference type="AlphaFoldDB" id="A0AAJ4EJW6"/>
<dbReference type="InterPro" id="IPR010049">
    <property type="entry name" value="MTA_SAH_Nsdase"/>
</dbReference>
<dbReference type="InterPro" id="IPR000845">
    <property type="entry name" value="Nucleoside_phosphorylase_d"/>
</dbReference>
<accession>A0AAJ4EJW6</accession>
<dbReference type="EMBL" id="CP046368">
    <property type="protein sequence ID" value="QIA69078.1"/>
    <property type="molecule type" value="Genomic_DNA"/>
</dbReference>
<dbReference type="GO" id="GO:0005829">
    <property type="term" value="C:cytosol"/>
    <property type="evidence" value="ECO:0007669"/>
    <property type="project" value="TreeGrafter"/>
</dbReference>
<dbReference type="PANTHER" id="PTHR46832:SF1">
    <property type="entry name" value="5'-METHYLTHIOADENOSINE_S-ADENOSYLHOMOCYSTEINE NUCLEOSIDASE"/>
    <property type="match status" value="1"/>
</dbReference>
<reference evidence="7 8" key="1">
    <citation type="submission" date="2019-11" db="EMBL/GenBank/DDBJ databases">
        <title>Whole genome sequencing and comparative genomics analyses of five strains of Spiroplasma citri.</title>
        <authorList>
            <person name="Yokomi R."/>
            <person name="Chen J."/>
            <person name="Rattner R."/>
            <person name="Vidalakis G."/>
        </authorList>
    </citation>
    <scope>NUCLEOTIDE SEQUENCE [LARGE SCALE GENOMIC DNA]</scope>
    <source>
        <strain evidence="7 8">BR12</strain>
    </source>
</reference>
<dbReference type="EC" id="3.2.2.9" evidence="2"/>
<proteinExistence type="predicted"/>
<evidence type="ECO:0000256" key="4">
    <source>
        <dbReference type="ARBA" id="ARBA00022801"/>
    </source>
</evidence>